<accession>A0A381R6X7</accession>
<dbReference type="EMBL" id="UINC01001644">
    <property type="protein sequence ID" value="SUZ85627.1"/>
    <property type="molecule type" value="Genomic_DNA"/>
</dbReference>
<dbReference type="GO" id="GO:0016758">
    <property type="term" value="F:hexosyltransferase activity"/>
    <property type="evidence" value="ECO:0007669"/>
    <property type="project" value="TreeGrafter"/>
</dbReference>
<protein>
    <recommendedName>
        <fullName evidence="1">Glycosyltransferase subfamily 4-like N-terminal domain-containing protein</fullName>
    </recommendedName>
</protein>
<organism evidence="2">
    <name type="scientific">marine metagenome</name>
    <dbReference type="NCBI Taxonomy" id="408172"/>
    <lineage>
        <taxon>unclassified sequences</taxon>
        <taxon>metagenomes</taxon>
        <taxon>ecological metagenomes</taxon>
    </lineage>
</organism>
<gene>
    <name evidence="2" type="ORF">METZ01_LOCUS38481</name>
</gene>
<feature type="domain" description="Glycosyltransferase subfamily 4-like N-terminal" evidence="1">
    <location>
        <begin position="24"/>
        <end position="178"/>
    </location>
</feature>
<dbReference type="Pfam" id="PF13439">
    <property type="entry name" value="Glyco_transf_4"/>
    <property type="match status" value="1"/>
</dbReference>
<proteinExistence type="predicted"/>
<dbReference type="Gene3D" id="3.40.50.2000">
    <property type="entry name" value="Glycogen Phosphorylase B"/>
    <property type="match status" value="2"/>
</dbReference>
<dbReference type="PANTHER" id="PTHR45947:SF3">
    <property type="entry name" value="SULFOQUINOVOSYL TRANSFERASE SQD2"/>
    <property type="match status" value="1"/>
</dbReference>
<reference evidence="2" key="1">
    <citation type="submission" date="2018-05" db="EMBL/GenBank/DDBJ databases">
        <authorList>
            <person name="Lanie J.A."/>
            <person name="Ng W.-L."/>
            <person name="Kazmierczak K.M."/>
            <person name="Andrzejewski T.M."/>
            <person name="Davidsen T.M."/>
            <person name="Wayne K.J."/>
            <person name="Tettelin H."/>
            <person name="Glass J.I."/>
            <person name="Rusch D."/>
            <person name="Podicherti R."/>
            <person name="Tsui H.-C.T."/>
            <person name="Winkler M.E."/>
        </authorList>
    </citation>
    <scope>NUCLEOTIDE SEQUENCE</scope>
</reference>
<dbReference type="PANTHER" id="PTHR45947">
    <property type="entry name" value="SULFOQUINOVOSYL TRANSFERASE SQD2"/>
    <property type="match status" value="1"/>
</dbReference>
<evidence type="ECO:0000313" key="2">
    <source>
        <dbReference type="EMBL" id="SUZ85627.1"/>
    </source>
</evidence>
<dbReference type="SUPFAM" id="SSF53756">
    <property type="entry name" value="UDP-Glycosyltransferase/glycogen phosphorylase"/>
    <property type="match status" value="1"/>
</dbReference>
<dbReference type="InterPro" id="IPR050194">
    <property type="entry name" value="Glycosyltransferase_grp1"/>
</dbReference>
<dbReference type="AlphaFoldDB" id="A0A381R6X7"/>
<evidence type="ECO:0000259" key="1">
    <source>
        <dbReference type="Pfam" id="PF13439"/>
    </source>
</evidence>
<dbReference type="Pfam" id="PF13692">
    <property type="entry name" value="Glyco_trans_1_4"/>
    <property type="match status" value="1"/>
</dbReference>
<dbReference type="CDD" id="cd03794">
    <property type="entry name" value="GT4_WbuB-like"/>
    <property type="match status" value="1"/>
</dbReference>
<name>A0A381R6X7_9ZZZZ</name>
<dbReference type="InterPro" id="IPR028098">
    <property type="entry name" value="Glyco_trans_4-like_N"/>
</dbReference>
<sequence>MKVVIAHGIDLCEPYLDNRIALEAEAIMEAGHEVTVVCWARTVSGENVDGAEEEVVNEVNVRRVFSPASTPDKPLPKRIFEHLLAKQKISKIIKNLDPDIVHFNDLDTAVIALFWSNGPVWVYDAREYYAGMVSHLPWPLPDLANFLERLVVRRADGIITVSPVIMRRLASYGASSRILVYNSREPDRFVASRKPGELRRLWGVKTGELVVIYIGSLGPGRSIMEMIDAVDNMDQISFIVGGHGVWAREVRESAAKSGKTNFVGPIPSGDLPDYYAAADVVLGALDPAHPNHQLAMPNKLFESISAGRPLVAARGTLVGEVIEKEGIGEVTDYGNREGMIRALGKLRNPEIRKKYGDRGLKLAKGEYGWRWQARKLRALYRSIAKA</sequence>